<sequence length="78" mass="8612">MKGEGDAALTRFYYESSQRKCLAFNYLGSKGNMNNFLTKESCESTCPVWINPCAVGQPILTPNQRPFQCHQGASCSKG</sequence>
<dbReference type="GO" id="GO:0004867">
    <property type="term" value="F:serine-type endopeptidase inhibitor activity"/>
    <property type="evidence" value="ECO:0007669"/>
    <property type="project" value="InterPro"/>
</dbReference>
<dbReference type="InterPro" id="IPR053014">
    <property type="entry name" value="Cuticle_assoc_divergent"/>
</dbReference>
<evidence type="ECO:0000313" key="3">
    <source>
        <dbReference type="WBParaSite" id="Hba_18183"/>
    </source>
</evidence>
<dbReference type="AlphaFoldDB" id="A0A1I7XKY7"/>
<name>A0A1I7XKY7_HETBA</name>
<organism evidence="2 3">
    <name type="scientific">Heterorhabditis bacteriophora</name>
    <name type="common">Entomopathogenic nematode worm</name>
    <dbReference type="NCBI Taxonomy" id="37862"/>
    <lineage>
        <taxon>Eukaryota</taxon>
        <taxon>Metazoa</taxon>
        <taxon>Ecdysozoa</taxon>
        <taxon>Nematoda</taxon>
        <taxon>Chromadorea</taxon>
        <taxon>Rhabditida</taxon>
        <taxon>Rhabditina</taxon>
        <taxon>Rhabditomorpha</taxon>
        <taxon>Strongyloidea</taxon>
        <taxon>Heterorhabditidae</taxon>
        <taxon>Heterorhabditis</taxon>
    </lineage>
</organism>
<dbReference type="Gene3D" id="4.10.410.10">
    <property type="entry name" value="Pancreatic trypsin inhibitor Kunitz domain"/>
    <property type="match status" value="1"/>
</dbReference>
<dbReference type="Proteomes" id="UP000095283">
    <property type="component" value="Unplaced"/>
</dbReference>
<dbReference type="SUPFAM" id="SSF57362">
    <property type="entry name" value="BPTI-like"/>
    <property type="match status" value="1"/>
</dbReference>
<evidence type="ECO:0000313" key="2">
    <source>
        <dbReference type="Proteomes" id="UP000095283"/>
    </source>
</evidence>
<dbReference type="InterPro" id="IPR036880">
    <property type="entry name" value="Kunitz_BPTI_sf"/>
</dbReference>
<feature type="domain" description="BPTI/Kunitz inhibitor" evidence="1">
    <location>
        <begin position="1"/>
        <end position="46"/>
    </location>
</feature>
<keyword evidence="2" id="KW-1185">Reference proteome</keyword>
<evidence type="ECO:0000259" key="1">
    <source>
        <dbReference type="PROSITE" id="PS50279"/>
    </source>
</evidence>
<dbReference type="WBParaSite" id="Hba_18183">
    <property type="protein sequence ID" value="Hba_18183"/>
    <property type="gene ID" value="Hba_18183"/>
</dbReference>
<dbReference type="InterPro" id="IPR002223">
    <property type="entry name" value="Kunitz_BPTI"/>
</dbReference>
<proteinExistence type="predicted"/>
<dbReference type="SMART" id="SM00131">
    <property type="entry name" value="KU"/>
    <property type="match status" value="1"/>
</dbReference>
<dbReference type="PANTHER" id="PTHR46339">
    <property type="entry name" value="PROTEIN CBG15282-RELATED"/>
    <property type="match status" value="1"/>
</dbReference>
<dbReference type="CDD" id="cd22593">
    <property type="entry name" value="Kunitz_conkunitzin"/>
    <property type="match status" value="1"/>
</dbReference>
<reference evidence="3" key="1">
    <citation type="submission" date="2016-11" db="UniProtKB">
        <authorList>
            <consortium name="WormBaseParasite"/>
        </authorList>
    </citation>
    <scope>IDENTIFICATION</scope>
</reference>
<accession>A0A1I7XKY7</accession>
<dbReference type="Pfam" id="PF00014">
    <property type="entry name" value="Kunitz_BPTI"/>
    <property type="match status" value="1"/>
</dbReference>
<dbReference type="PANTHER" id="PTHR46339:SF1">
    <property type="entry name" value="BPTI_KUNITZ INHIBITOR DOMAIN-CONTAINING PROTEIN"/>
    <property type="match status" value="1"/>
</dbReference>
<protein>
    <submittedName>
        <fullName evidence="3">BPTI/Kunitz inhibitor domain-containing protein</fullName>
    </submittedName>
</protein>
<dbReference type="PROSITE" id="PS50279">
    <property type="entry name" value="BPTI_KUNITZ_2"/>
    <property type="match status" value="1"/>
</dbReference>